<dbReference type="InterPro" id="IPR007205">
    <property type="entry name" value="Protein_HGH1_N"/>
</dbReference>
<comment type="caution">
    <text evidence="15">The sequence shown here is derived from an EMBL/GenBank/DDBJ whole genome shotgun (WGS) entry which is preliminary data.</text>
</comment>
<keyword evidence="16" id="KW-1185">Reference proteome</keyword>
<feature type="transmembrane region" description="Helical" evidence="12">
    <location>
        <begin position="810"/>
        <end position="835"/>
    </location>
</feature>
<dbReference type="GO" id="GO:0015031">
    <property type="term" value="P:protein transport"/>
    <property type="evidence" value="ECO:0007669"/>
    <property type="project" value="UniProtKB-KW"/>
</dbReference>
<keyword evidence="8" id="KW-0653">Protein transport</keyword>
<dbReference type="NCBIfam" id="TIGR00727">
    <property type="entry name" value="ISP4_OPT"/>
    <property type="match status" value="1"/>
</dbReference>
<feature type="transmembrane region" description="Helical" evidence="12">
    <location>
        <begin position="746"/>
        <end position="764"/>
    </location>
</feature>
<feature type="transmembrane region" description="Helical" evidence="12">
    <location>
        <begin position="1259"/>
        <end position="1275"/>
    </location>
</feature>
<dbReference type="InterPro" id="IPR004648">
    <property type="entry name" value="Oligpept_transpt"/>
</dbReference>
<keyword evidence="10 12" id="KW-0472">Membrane</keyword>
<dbReference type="Pfam" id="PF03169">
    <property type="entry name" value="OPT"/>
    <property type="match status" value="1"/>
</dbReference>
<keyword evidence="6 12" id="KW-0812">Transmembrane</keyword>
<dbReference type="InterPro" id="IPR016024">
    <property type="entry name" value="ARM-type_fold"/>
</dbReference>
<feature type="domain" description="Protein HGH1 N-terminal" evidence="13">
    <location>
        <begin position="94"/>
        <end position="277"/>
    </location>
</feature>
<dbReference type="GO" id="GO:0035673">
    <property type="term" value="F:oligopeptide transmembrane transporter activity"/>
    <property type="evidence" value="ECO:0007669"/>
    <property type="project" value="InterPro"/>
</dbReference>
<evidence type="ECO:0000256" key="9">
    <source>
        <dbReference type="ARBA" id="ARBA00022989"/>
    </source>
</evidence>
<comment type="similarity">
    <text evidence="3">Belongs to the oligopeptide OPT transporter family.</text>
</comment>
<feature type="transmembrane region" description="Helical" evidence="12">
    <location>
        <begin position="1162"/>
        <end position="1186"/>
    </location>
</feature>
<reference evidence="15" key="2">
    <citation type="journal article" date="2023" name="IMA Fungus">
        <title>Comparative genomic study of the Penicillium genus elucidates a diverse pangenome and 15 lateral gene transfer events.</title>
        <authorList>
            <person name="Petersen C."/>
            <person name="Sorensen T."/>
            <person name="Nielsen M.R."/>
            <person name="Sondergaard T.E."/>
            <person name="Sorensen J.L."/>
            <person name="Fitzpatrick D.A."/>
            <person name="Frisvad J.C."/>
            <person name="Nielsen K.L."/>
        </authorList>
    </citation>
    <scope>NUCLEOTIDE SEQUENCE</scope>
    <source>
        <strain evidence="15">IBT 34128</strain>
    </source>
</reference>
<evidence type="ECO:0000256" key="5">
    <source>
        <dbReference type="ARBA" id="ARBA00022448"/>
    </source>
</evidence>
<keyword evidence="9 12" id="KW-1133">Transmembrane helix</keyword>
<dbReference type="GeneID" id="81393430"/>
<dbReference type="InterPro" id="IPR007206">
    <property type="entry name" value="Protein_HGH1_C"/>
</dbReference>
<dbReference type="InterPro" id="IPR004813">
    <property type="entry name" value="OPT"/>
</dbReference>
<feature type="compositionally biased region" description="Basic and acidic residues" evidence="11">
    <location>
        <begin position="468"/>
        <end position="481"/>
    </location>
</feature>
<comment type="similarity">
    <text evidence="2">Belongs to the HGH1 family.</text>
</comment>
<feature type="transmembrane region" description="Helical" evidence="12">
    <location>
        <begin position="1234"/>
        <end position="1252"/>
    </location>
</feature>
<feature type="region of interest" description="Disordered" evidence="11">
    <location>
        <begin position="440"/>
        <end position="536"/>
    </location>
</feature>
<feature type="transmembrane region" description="Helical" evidence="12">
    <location>
        <begin position="880"/>
        <end position="904"/>
    </location>
</feature>
<feature type="compositionally biased region" description="Basic residues" evidence="11">
    <location>
        <begin position="502"/>
        <end position="515"/>
    </location>
</feature>
<dbReference type="PANTHER" id="PTHR22601">
    <property type="entry name" value="ISP4 LIKE PROTEIN"/>
    <property type="match status" value="1"/>
</dbReference>
<feature type="compositionally biased region" description="Acidic residues" evidence="11">
    <location>
        <begin position="568"/>
        <end position="578"/>
    </location>
</feature>
<gene>
    <name evidence="15" type="ORF">NUU61_003680</name>
</gene>
<keyword evidence="7" id="KW-0571">Peptide transport</keyword>
<dbReference type="InterPro" id="IPR011989">
    <property type="entry name" value="ARM-like"/>
</dbReference>
<feature type="transmembrane region" description="Helical" evidence="12">
    <location>
        <begin position="641"/>
        <end position="659"/>
    </location>
</feature>
<feature type="transmembrane region" description="Helical" evidence="12">
    <location>
        <begin position="616"/>
        <end position="634"/>
    </location>
</feature>
<feature type="compositionally biased region" description="Basic and acidic residues" evidence="11">
    <location>
        <begin position="392"/>
        <end position="405"/>
    </location>
</feature>
<dbReference type="Gene3D" id="1.25.10.10">
    <property type="entry name" value="Leucine-rich Repeat Variant"/>
    <property type="match status" value="1"/>
</dbReference>
<dbReference type="GO" id="GO:0016020">
    <property type="term" value="C:membrane"/>
    <property type="evidence" value="ECO:0007669"/>
    <property type="project" value="UniProtKB-SubCell"/>
</dbReference>
<evidence type="ECO:0000256" key="10">
    <source>
        <dbReference type="ARBA" id="ARBA00023136"/>
    </source>
</evidence>
<evidence type="ECO:0000256" key="2">
    <source>
        <dbReference type="ARBA" id="ARBA00006712"/>
    </source>
</evidence>
<dbReference type="OrthoDB" id="9986677at2759"/>
<keyword evidence="5" id="KW-0813">Transport</keyword>
<evidence type="ECO:0000313" key="15">
    <source>
        <dbReference type="EMBL" id="KAJ5101458.1"/>
    </source>
</evidence>
<evidence type="ECO:0000256" key="7">
    <source>
        <dbReference type="ARBA" id="ARBA00022856"/>
    </source>
</evidence>
<feature type="transmembrane region" description="Helical" evidence="12">
    <location>
        <begin position="1281"/>
        <end position="1297"/>
    </location>
</feature>
<evidence type="ECO:0000256" key="3">
    <source>
        <dbReference type="ARBA" id="ARBA00008807"/>
    </source>
</evidence>
<dbReference type="Proteomes" id="UP001141434">
    <property type="component" value="Unassembled WGS sequence"/>
</dbReference>
<dbReference type="Pfam" id="PF04064">
    <property type="entry name" value="DUF384"/>
    <property type="match status" value="1"/>
</dbReference>
<evidence type="ECO:0000256" key="11">
    <source>
        <dbReference type="SAM" id="MobiDB-lite"/>
    </source>
</evidence>
<sequence>MPSELEELVEFLHHGNTQIRQIACENLVGFSTAQPSLFKRHQLLPVRDLKLLARDYTPIAKNALTILINLSGDEEVLKHLSEDDQFIETLLMKLTNAKEPNADDVAMLMANLAKSNNLQKLHSLKRKIPESVSTSGNAIDQLMDCFVKGAKGGLNKHANYDYLSYLFADLSQSEAGRAYFITRQEYDGVVPITKLTVFTEHPSDIRRKGVASTIKNVAFDIPSHPMLFAEDGVNLLPYLLLPIAGPEEFSDEETMAMLPDLQLLPPDKQRDRDTSIITTHLETLLLLTTTREGRDLMRVVKVYPLIRECHLHVQDEEVQEACDRLVQVLMRDEAGEGEKTEAELARAQSQIQQQPKDADEKIPPSAHIPLRTRKVSCPPDGLRGKWLPAGSNHREDSNSDPHDGNDNSGSDRLPPDVNCDPTRTLAQHLRTFMSRAPLLRSSPALGSSSYGAVRIPQEDSDDDTVIASRRDQSVRRVRDGPRSQQESLDESMEGPSSDVRSSRVRRSHSSGRRRNNGLYRKDQYRRPSSATSDVGMGADSKYSFATGLAVPGNPVVQDTPASSPFVTSDEEDVLDVDSEDTKSTDEDPPDNSPYAQVRASVPATDDISLSINTPRMWILSLIFSLTGSAANLFFSLRYPSVAITPIIALVLVHPLGKFWDVLLKRTDDPLEVFENGSLYHRESLSGEIDIPAVPWISRVRLWLAQGRWNEKEHACVYISSNVSFGFAFATDVIVEQHKFYKQEVPIIYQLLLIISTQVLGYAFAGLTRRFLVRPSAMIWPGTLMSTAMFSTMHKSVNKKANGWRISRYKFFILVWGGAFVWYFIPGLLMPALSYFNVITWLAPKNVVISNLFGVASGLGMFPLTFDWAQIAYIGSPLLTPWWAAANIVTGLIVVIWAVAPILYYKNVLFSAYMPILSTAVFDNTGHLYKVSQILTKEFLFDHEAYKIYSPVYLPITYVLSYAVQFAALTSLVTHTVCWYGKDIWHQTRKAFDERRNLPNMETYQPLRTTNDHAAGRHSYEIPRSSSHDPSRENPLGAEDVHCRLMRRYRDAPLTWYLAVLASMLAIATFTVEHYPVHLPWYGLLLALAITSLFFIPVGIIMAVTNQHSSLYLICQLLCGIVFPGRPVANMIFVTYSYISSAQGIKFSSDLKLGHYMKIPPRILFSVQIVATLVSSLTQIGVLNWMFAHIPGLCTPEALNGFNCPIARVHFNGSILWGVVGPQRFFGPGGLYRPLVWAFLVGAVAPLGAWLLGRRSKRSFWRMVNFPILFGSLSWIPPATGLNFSIWALVCFVFNYVIRRRRTAWWEKYAMTLSAALDSGLACAVVVVFFAFIYSGWADGLTWWGTEIYKQVGALYACHDELRGPWLTFTIQGCDWIACSYKRLGPGQKFGLGAVE</sequence>
<evidence type="ECO:0000256" key="8">
    <source>
        <dbReference type="ARBA" id="ARBA00022927"/>
    </source>
</evidence>
<feature type="region of interest" description="Disordered" evidence="11">
    <location>
        <begin position="553"/>
        <end position="599"/>
    </location>
</feature>
<proteinExistence type="inferred from homology"/>
<feature type="region of interest" description="Disordered" evidence="11">
    <location>
        <begin position="337"/>
        <end position="421"/>
    </location>
</feature>
<reference evidence="15" key="1">
    <citation type="submission" date="2022-11" db="EMBL/GenBank/DDBJ databases">
        <authorList>
            <person name="Petersen C."/>
        </authorList>
    </citation>
    <scope>NUCLEOTIDE SEQUENCE</scope>
    <source>
        <strain evidence="15">IBT 34128</strain>
    </source>
</reference>
<accession>A0A9W9KD73</accession>
<feature type="transmembrane region" description="Helical" evidence="12">
    <location>
        <begin position="1080"/>
        <end position="1103"/>
    </location>
</feature>
<dbReference type="NCBIfam" id="TIGR00728">
    <property type="entry name" value="OPT_sfam"/>
    <property type="match status" value="1"/>
</dbReference>
<name>A0A9W9KD73_9EURO</name>
<comment type="subcellular location">
    <subcellularLocation>
        <location evidence="1">Membrane</location>
        <topology evidence="1">Multi-pass membrane protein</topology>
    </subcellularLocation>
</comment>
<evidence type="ECO:0000256" key="12">
    <source>
        <dbReference type="SAM" id="Phobius"/>
    </source>
</evidence>
<dbReference type="SUPFAM" id="SSF48371">
    <property type="entry name" value="ARM repeat"/>
    <property type="match status" value="1"/>
</dbReference>
<feature type="transmembrane region" description="Helical" evidence="12">
    <location>
        <begin position="1309"/>
        <end position="1333"/>
    </location>
</feature>
<evidence type="ECO:0000256" key="6">
    <source>
        <dbReference type="ARBA" id="ARBA00022692"/>
    </source>
</evidence>
<feature type="transmembrane region" description="Helical" evidence="12">
    <location>
        <begin position="1053"/>
        <end position="1074"/>
    </location>
</feature>
<evidence type="ECO:0000259" key="13">
    <source>
        <dbReference type="Pfam" id="PF04063"/>
    </source>
</evidence>
<dbReference type="RefSeq" id="XP_056512289.1">
    <property type="nucleotide sequence ID" value="XM_056654262.1"/>
</dbReference>
<dbReference type="EMBL" id="JAPMSZ010000005">
    <property type="protein sequence ID" value="KAJ5101458.1"/>
    <property type="molecule type" value="Genomic_DNA"/>
</dbReference>
<feature type="domain" description="Protein HGH1 C-terminal" evidence="14">
    <location>
        <begin position="283"/>
        <end position="336"/>
    </location>
</feature>
<evidence type="ECO:0000256" key="1">
    <source>
        <dbReference type="ARBA" id="ARBA00004141"/>
    </source>
</evidence>
<dbReference type="Pfam" id="PF04063">
    <property type="entry name" value="DUF383"/>
    <property type="match status" value="1"/>
</dbReference>
<evidence type="ECO:0000313" key="16">
    <source>
        <dbReference type="Proteomes" id="UP001141434"/>
    </source>
</evidence>
<protein>
    <recommendedName>
        <fullName evidence="4">Protein HGH1 homolog</fullName>
    </recommendedName>
</protein>
<evidence type="ECO:0000256" key="4">
    <source>
        <dbReference type="ARBA" id="ARBA00014076"/>
    </source>
</evidence>
<feature type="transmembrane region" description="Helical" evidence="12">
    <location>
        <begin position="770"/>
        <end position="789"/>
    </location>
</feature>
<evidence type="ECO:0000259" key="14">
    <source>
        <dbReference type="Pfam" id="PF04064"/>
    </source>
</evidence>
<organism evidence="15 16">
    <name type="scientific">Penicillium alfredii</name>
    <dbReference type="NCBI Taxonomy" id="1506179"/>
    <lineage>
        <taxon>Eukaryota</taxon>
        <taxon>Fungi</taxon>
        <taxon>Dikarya</taxon>
        <taxon>Ascomycota</taxon>
        <taxon>Pezizomycotina</taxon>
        <taxon>Eurotiomycetes</taxon>
        <taxon>Eurotiomycetidae</taxon>
        <taxon>Eurotiales</taxon>
        <taxon>Aspergillaceae</taxon>
        <taxon>Penicillium</taxon>
    </lineage>
</organism>
<feature type="transmembrane region" description="Helical" evidence="12">
    <location>
        <begin position="847"/>
        <end position="868"/>
    </location>
</feature>